<dbReference type="Gene3D" id="3.90.190.10">
    <property type="entry name" value="Protein tyrosine phosphatase superfamily"/>
    <property type="match status" value="1"/>
</dbReference>
<dbReference type="GO" id="GO:0005886">
    <property type="term" value="C:plasma membrane"/>
    <property type="evidence" value="ECO:0007669"/>
    <property type="project" value="TreeGrafter"/>
</dbReference>
<evidence type="ECO:0000313" key="8">
    <source>
        <dbReference type="Ensembl" id="ENSSLDP00000010921.1"/>
    </source>
</evidence>
<feature type="active site" description="Phosphocysteine intermediate" evidence="5">
    <location>
        <position position="97"/>
    </location>
</feature>
<dbReference type="GeneTree" id="ENSGT00940000159916"/>
<evidence type="ECO:0000256" key="2">
    <source>
        <dbReference type="ARBA" id="ARBA00022553"/>
    </source>
</evidence>
<dbReference type="PANTHER" id="PTHR46198">
    <property type="entry name" value="PROTEIN-TYROSINE-PHOSPHATASE"/>
    <property type="match status" value="1"/>
</dbReference>
<dbReference type="STRING" id="1841481.ENSSLDP00000010921"/>
<dbReference type="SMART" id="SM00194">
    <property type="entry name" value="PTPc"/>
    <property type="match status" value="1"/>
</dbReference>
<evidence type="ECO:0000256" key="3">
    <source>
        <dbReference type="ARBA" id="ARBA00022801"/>
    </source>
</evidence>
<feature type="domain" description="Tyrosine-protein phosphatase" evidence="6">
    <location>
        <begin position="47"/>
        <end position="132"/>
    </location>
</feature>
<dbReference type="SMART" id="SM00404">
    <property type="entry name" value="PTPc_motif"/>
    <property type="match status" value="1"/>
</dbReference>
<dbReference type="GO" id="GO:0007165">
    <property type="term" value="P:signal transduction"/>
    <property type="evidence" value="ECO:0007669"/>
    <property type="project" value="TreeGrafter"/>
</dbReference>
<evidence type="ECO:0000259" key="6">
    <source>
        <dbReference type="PROSITE" id="PS50055"/>
    </source>
</evidence>
<dbReference type="PROSITE" id="PS00383">
    <property type="entry name" value="TYR_PHOSPHATASE_1"/>
    <property type="match status" value="1"/>
</dbReference>
<evidence type="ECO:0000256" key="5">
    <source>
        <dbReference type="PIRSR" id="PIRSR608356-50"/>
    </source>
</evidence>
<dbReference type="InterPro" id="IPR000242">
    <property type="entry name" value="PTP_cat"/>
</dbReference>
<evidence type="ECO:0000256" key="1">
    <source>
        <dbReference type="ARBA" id="ARBA00013064"/>
    </source>
</evidence>
<dbReference type="AlphaFoldDB" id="A0A3B4X424"/>
<sequence>MYKQQADQKSFCLSVSCTCAQHDHIRISRLYVCLCVHVTVCFHQCGEEERSLQQYWYTSWPDQKTPDKAPPLLELVQEVERAREEAPPSSGPIIVHCSAGIGRTGCFIATSILCKQLRTEGVVDILRTTCHLCTCSCPSLALIKLS</sequence>
<reference evidence="8" key="2">
    <citation type="submission" date="2025-09" db="UniProtKB">
        <authorList>
            <consortium name="Ensembl"/>
        </authorList>
    </citation>
    <scope>IDENTIFICATION</scope>
</reference>
<keyword evidence="2" id="KW-0597">Phosphoprotein</keyword>
<dbReference type="InterPro" id="IPR008356">
    <property type="entry name" value="Tyr_Pase_KIM-con"/>
</dbReference>
<dbReference type="PROSITE" id="PS50055">
    <property type="entry name" value="TYR_PHOSPHATASE_PTP"/>
    <property type="match status" value="1"/>
</dbReference>
<dbReference type="GO" id="GO:0005829">
    <property type="term" value="C:cytosol"/>
    <property type="evidence" value="ECO:0007669"/>
    <property type="project" value="TreeGrafter"/>
</dbReference>
<dbReference type="InterPro" id="IPR016130">
    <property type="entry name" value="Tyr_Pase_AS"/>
</dbReference>
<dbReference type="GO" id="GO:0030054">
    <property type="term" value="C:cell junction"/>
    <property type="evidence" value="ECO:0007669"/>
    <property type="project" value="TreeGrafter"/>
</dbReference>
<feature type="domain" description="Tyrosine specific protein phosphatases" evidence="7">
    <location>
        <begin position="73"/>
        <end position="127"/>
    </location>
</feature>
<reference evidence="8" key="1">
    <citation type="submission" date="2025-08" db="UniProtKB">
        <authorList>
            <consortium name="Ensembl"/>
        </authorList>
    </citation>
    <scope>IDENTIFICATION</scope>
</reference>
<organism evidence="8 9">
    <name type="scientific">Seriola lalandi dorsalis</name>
    <dbReference type="NCBI Taxonomy" id="1841481"/>
    <lineage>
        <taxon>Eukaryota</taxon>
        <taxon>Metazoa</taxon>
        <taxon>Chordata</taxon>
        <taxon>Craniata</taxon>
        <taxon>Vertebrata</taxon>
        <taxon>Euteleostomi</taxon>
        <taxon>Actinopterygii</taxon>
        <taxon>Neopterygii</taxon>
        <taxon>Teleostei</taxon>
        <taxon>Neoteleostei</taxon>
        <taxon>Acanthomorphata</taxon>
        <taxon>Carangaria</taxon>
        <taxon>Carangiformes</taxon>
        <taxon>Carangidae</taxon>
        <taxon>Seriola</taxon>
    </lineage>
</organism>
<dbReference type="SUPFAM" id="SSF52799">
    <property type="entry name" value="(Phosphotyrosine protein) phosphatases II"/>
    <property type="match status" value="1"/>
</dbReference>
<protein>
    <recommendedName>
        <fullName evidence="1">protein-tyrosine-phosphatase</fullName>
        <ecNumber evidence="1">3.1.3.48</ecNumber>
    </recommendedName>
</protein>
<evidence type="ECO:0000313" key="9">
    <source>
        <dbReference type="Proteomes" id="UP000261360"/>
    </source>
</evidence>
<dbReference type="PRINTS" id="PR01778">
    <property type="entry name" value="KIMPTPASE"/>
</dbReference>
<dbReference type="Proteomes" id="UP000261360">
    <property type="component" value="Unplaced"/>
</dbReference>
<dbReference type="PRINTS" id="PR00700">
    <property type="entry name" value="PRTYPHPHTASE"/>
</dbReference>
<dbReference type="Ensembl" id="ENSSLDT00000011320.1">
    <property type="protein sequence ID" value="ENSSLDP00000010921.1"/>
    <property type="gene ID" value="ENSSLDG00000008695.1"/>
</dbReference>
<dbReference type="Pfam" id="PF00102">
    <property type="entry name" value="Y_phosphatase"/>
    <property type="match status" value="1"/>
</dbReference>
<dbReference type="EC" id="3.1.3.48" evidence="1"/>
<dbReference type="GO" id="GO:0019901">
    <property type="term" value="F:protein kinase binding"/>
    <property type="evidence" value="ECO:0007669"/>
    <property type="project" value="TreeGrafter"/>
</dbReference>
<accession>A0A3B4X424</accession>
<evidence type="ECO:0000256" key="4">
    <source>
        <dbReference type="ARBA" id="ARBA00022912"/>
    </source>
</evidence>
<dbReference type="InterPro" id="IPR000387">
    <property type="entry name" value="Tyr_Pase_dom"/>
</dbReference>
<keyword evidence="3" id="KW-0378">Hydrolase</keyword>
<evidence type="ECO:0000259" key="7">
    <source>
        <dbReference type="PROSITE" id="PS50056"/>
    </source>
</evidence>
<dbReference type="GO" id="GO:0004725">
    <property type="term" value="F:protein tyrosine phosphatase activity"/>
    <property type="evidence" value="ECO:0007669"/>
    <property type="project" value="UniProtKB-EC"/>
</dbReference>
<keyword evidence="9" id="KW-1185">Reference proteome</keyword>
<keyword evidence="4" id="KW-0904">Protein phosphatase</keyword>
<proteinExistence type="predicted"/>
<dbReference type="PANTHER" id="PTHR46198:SF1">
    <property type="entry name" value="TYROSINE-PROTEIN PHOSPHATASE NON-RECEPTOR TYPE 5"/>
    <property type="match status" value="1"/>
</dbReference>
<dbReference type="InterPro" id="IPR029021">
    <property type="entry name" value="Prot-tyrosine_phosphatase-like"/>
</dbReference>
<dbReference type="PROSITE" id="PS50056">
    <property type="entry name" value="TYR_PHOSPHATASE_2"/>
    <property type="match status" value="1"/>
</dbReference>
<dbReference type="InterPro" id="IPR003595">
    <property type="entry name" value="Tyr_Pase_cat"/>
</dbReference>
<name>A0A3B4X424_SERLL</name>